<evidence type="ECO:0000313" key="2">
    <source>
        <dbReference type="Proteomes" id="UP000033014"/>
    </source>
</evidence>
<accession>A0A0E3D9M4</accession>
<keyword evidence="2" id="KW-1185">Reference proteome</keyword>
<name>A0A0E3D9M4_9CAUD</name>
<reference evidence="2" key="1">
    <citation type="submission" date="2014-01" db="EMBL/GenBank/DDBJ databases">
        <title>Genomic and Proteomic Analysis of Broad Host Range Virulent Bacillus Group Phage BCP8-2 Leading To the Creation of New Genus within Myoviruses.</title>
        <authorList>
            <person name="Bandara N."/>
            <person name="Asare P.T."/>
            <person name="Kim K.P."/>
        </authorList>
    </citation>
    <scope>NUCLEOTIDE SEQUENCE [LARGE SCALE GENOMIC DNA]</scope>
</reference>
<dbReference type="EMBL" id="KJ081346">
    <property type="protein sequence ID" value="AHJ87187.1"/>
    <property type="molecule type" value="Genomic_DNA"/>
</dbReference>
<dbReference type="GeneID" id="24723413"/>
<dbReference type="OrthoDB" id="24648at10239"/>
<sequence length="187" mass="20953">MNPFESGELIKISASDLTYHRRGVLYVEKRPYYIVELIKEPNTALYAVVYAVQPGTESNPKKRASQIIKNANRFSSDTRLGQIANMMFPVKKTTGWKENPPLFVSPVLSGRVATLTGVNEDGFFERTPDRWTSVGGEKKLEQGQPTGVFIGLSTIDWEPITHIPVDSLVQAMIRNQQTSDFFDLSGK</sequence>
<organism evidence="1 2">
    <name type="scientific">Bacillus phage BCP8-2</name>
    <dbReference type="NCBI Taxonomy" id="1129192"/>
    <lineage>
        <taxon>Viruses</taxon>
        <taxon>Duplodnaviria</taxon>
        <taxon>Heunggongvirae</taxon>
        <taxon>Uroviricota</taxon>
        <taxon>Caudoviricetes</taxon>
        <taxon>Herelleviridae</taxon>
        <taxon>Bastillevirinae</taxon>
        <taxon>Caeruleovirus</taxon>
        <taxon>Caeruleovirus BCP82</taxon>
    </lineage>
</organism>
<proteinExistence type="predicted"/>
<gene>
    <name evidence="1" type="ORF">BCP8-2_149</name>
</gene>
<dbReference type="KEGG" id="vg:24723413"/>
<dbReference type="Proteomes" id="UP000033014">
    <property type="component" value="Segment"/>
</dbReference>
<reference evidence="1 2" key="2">
    <citation type="journal article" date="2015" name="Arch. Virol.">
        <title>Complete genome sequence analysis and identification of putative metallo-beta-lactamase and SpoIIIE homologs in Bacillus cereus group phage BCP8-2, a new member of the proposed Bastille-like group.</title>
        <authorList>
            <person name="Asare P.T."/>
            <person name="Bandara N."/>
            <person name="Jeong T.Y."/>
            <person name="Ryu S."/>
            <person name="Klumpp J."/>
            <person name="Kim K.P."/>
        </authorList>
    </citation>
    <scope>NUCLEOTIDE SEQUENCE [LARGE SCALE GENOMIC DNA]</scope>
    <source>
        <strain evidence="1">BCP8-2</strain>
    </source>
</reference>
<dbReference type="RefSeq" id="YP_009149710.1">
    <property type="nucleotide sequence ID" value="NC_027355.1"/>
</dbReference>
<evidence type="ECO:0000313" key="1">
    <source>
        <dbReference type="EMBL" id="AHJ87187.1"/>
    </source>
</evidence>
<protein>
    <submittedName>
        <fullName evidence="1">Uncharacterized protein</fullName>
    </submittedName>
</protein>